<accession>A0A426WZD2</accession>
<proteinExistence type="predicted"/>
<dbReference type="AlphaFoldDB" id="A0A426WZD2"/>
<gene>
    <name evidence="1" type="ORF">B296_00056483</name>
</gene>
<comment type="caution">
    <text evidence="1">The sequence shown here is derived from an EMBL/GenBank/DDBJ whole genome shotgun (WGS) entry which is preliminary data.</text>
</comment>
<dbReference type="Proteomes" id="UP000287651">
    <property type="component" value="Unassembled WGS sequence"/>
</dbReference>
<feature type="non-terminal residue" evidence="1">
    <location>
        <position position="1"/>
    </location>
</feature>
<evidence type="ECO:0000313" key="1">
    <source>
        <dbReference type="EMBL" id="RRT32584.1"/>
    </source>
</evidence>
<organism evidence="1 2">
    <name type="scientific">Ensete ventricosum</name>
    <name type="common">Abyssinian banana</name>
    <name type="synonym">Musa ensete</name>
    <dbReference type="NCBI Taxonomy" id="4639"/>
    <lineage>
        <taxon>Eukaryota</taxon>
        <taxon>Viridiplantae</taxon>
        <taxon>Streptophyta</taxon>
        <taxon>Embryophyta</taxon>
        <taxon>Tracheophyta</taxon>
        <taxon>Spermatophyta</taxon>
        <taxon>Magnoliopsida</taxon>
        <taxon>Liliopsida</taxon>
        <taxon>Zingiberales</taxon>
        <taxon>Musaceae</taxon>
        <taxon>Ensete</taxon>
    </lineage>
</organism>
<reference evidence="1 2" key="1">
    <citation type="journal article" date="2014" name="Agronomy (Basel)">
        <title>A Draft Genome Sequence for Ensete ventricosum, the Drought-Tolerant Tree Against Hunger.</title>
        <authorList>
            <person name="Harrison J."/>
            <person name="Moore K.A."/>
            <person name="Paszkiewicz K."/>
            <person name="Jones T."/>
            <person name="Grant M."/>
            <person name="Ambacheew D."/>
            <person name="Muzemil S."/>
            <person name="Studholme D.J."/>
        </authorList>
    </citation>
    <scope>NUCLEOTIDE SEQUENCE [LARGE SCALE GENOMIC DNA]</scope>
</reference>
<sequence>QWARPVQARTAQPMCFTVPCPLPLFPNHTPALAGCQLVPPVYLVSARRGVESDGNFFDIVFVPSRGRKDKDPMLRATGKPAAGAAAAHEHREAKHADQMALTGMRTFFLGGQHDCFLLCSNGVDTMCHLTFDAPNTFHLNAHQKRPPLPSVIWCFSLKHIGRCNVKIHCRRR</sequence>
<protein>
    <submittedName>
        <fullName evidence="1">Uncharacterized protein</fullName>
    </submittedName>
</protein>
<dbReference type="EMBL" id="AMZH03031384">
    <property type="protein sequence ID" value="RRT32584.1"/>
    <property type="molecule type" value="Genomic_DNA"/>
</dbReference>
<evidence type="ECO:0000313" key="2">
    <source>
        <dbReference type="Proteomes" id="UP000287651"/>
    </source>
</evidence>
<name>A0A426WZD2_ENSVE</name>